<sequence>MPRIGGPFELTDCATGKTVTDKDFHGKWLLIYFGFTFCPDVCPDELYKIADICNMLEGTTLIGEKLVPIFISIDPKRDTPEVVKEYVSEFHPRMVGLTGAKEKTDAIAKSYRVHTSEGPPMDDDPNDYIVDHSIITYLVDPQGVFQAFYGQNSTAMEVGNDIVKYVRNWTPRSDEQLAQRI</sequence>
<evidence type="ECO:0008006" key="6">
    <source>
        <dbReference type="Google" id="ProtNLM"/>
    </source>
</evidence>
<dbReference type="InterPro" id="IPR003782">
    <property type="entry name" value="SCO1/SenC"/>
</dbReference>
<evidence type="ECO:0000313" key="5">
    <source>
        <dbReference type="Proteomes" id="UP000054560"/>
    </source>
</evidence>
<dbReference type="STRING" id="667725.A0A0L0FT22"/>
<proteinExistence type="inferred from homology"/>
<dbReference type="eggNOG" id="KOG2792">
    <property type="taxonomic scope" value="Eukaryota"/>
</dbReference>
<dbReference type="OrthoDB" id="270009at2759"/>
<evidence type="ECO:0000313" key="4">
    <source>
        <dbReference type="EMBL" id="KNC79083.1"/>
    </source>
</evidence>
<dbReference type="InterPro" id="IPR036249">
    <property type="entry name" value="Thioredoxin-like_sf"/>
</dbReference>
<comment type="similarity">
    <text evidence="1">Belongs to the SCO1/2 family.</text>
</comment>
<dbReference type="SUPFAM" id="SSF52833">
    <property type="entry name" value="Thioredoxin-like"/>
    <property type="match status" value="1"/>
</dbReference>
<feature type="binding site" evidence="2">
    <location>
        <position position="38"/>
    </location>
    <ligand>
        <name>Cu cation</name>
        <dbReference type="ChEBI" id="CHEBI:23378"/>
    </ligand>
</feature>
<dbReference type="RefSeq" id="XP_014152985.1">
    <property type="nucleotide sequence ID" value="XM_014297510.1"/>
</dbReference>
<dbReference type="Pfam" id="PF02630">
    <property type="entry name" value="SCO1-SenC"/>
    <property type="match status" value="1"/>
</dbReference>
<keyword evidence="2" id="KW-0479">Metal-binding</keyword>
<gene>
    <name evidence="4" type="ORF">SARC_08515</name>
</gene>
<keyword evidence="5" id="KW-1185">Reference proteome</keyword>
<dbReference type="AlphaFoldDB" id="A0A0L0FT22"/>
<keyword evidence="3" id="KW-1015">Disulfide bond</keyword>
<organism evidence="4 5">
    <name type="scientific">Sphaeroforma arctica JP610</name>
    <dbReference type="NCBI Taxonomy" id="667725"/>
    <lineage>
        <taxon>Eukaryota</taxon>
        <taxon>Ichthyosporea</taxon>
        <taxon>Ichthyophonida</taxon>
        <taxon>Sphaeroforma</taxon>
    </lineage>
</organism>
<name>A0A0L0FT22_9EUKA</name>
<dbReference type="FunFam" id="3.40.30.10:FF:000013">
    <property type="entry name" value="Blast:Protein SCO1 homolog, mitochondrial"/>
    <property type="match status" value="1"/>
</dbReference>
<evidence type="ECO:0000256" key="2">
    <source>
        <dbReference type="PIRSR" id="PIRSR603782-1"/>
    </source>
</evidence>
<reference evidence="4 5" key="1">
    <citation type="submission" date="2011-02" db="EMBL/GenBank/DDBJ databases">
        <title>The Genome Sequence of Sphaeroforma arctica JP610.</title>
        <authorList>
            <consortium name="The Broad Institute Genome Sequencing Platform"/>
            <person name="Russ C."/>
            <person name="Cuomo C."/>
            <person name="Young S.K."/>
            <person name="Zeng Q."/>
            <person name="Gargeya S."/>
            <person name="Alvarado L."/>
            <person name="Berlin A."/>
            <person name="Chapman S.B."/>
            <person name="Chen Z."/>
            <person name="Freedman E."/>
            <person name="Gellesch M."/>
            <person name="Goldberg J."/>
            <person name="Griggs A."/>
            <person name="Gujja S."/>
            <person name="Heilman E."/>
            <person name="Heiman D."/>
            <person name="Howarth C."/>
            <person name="Mehta T."/>
            <person name="Neiman D."/>
            <person name="Pearson M."/>
            <person name="Roberts A."/>
            <person name="Saif S."/>
            <person name="Shea T."/>
            <person name="Shenoy N."/>
            <person name="Sisk P."/>
            <person name="Stolte C."/>
            <person name="Sykes S."/>
            <person name="White J."/>
            <person name="Yandava C."/>
            <person name="Burger G."/>
            <person name="Gray M.W."/>
            <person name="Holland P.W.H."/>
            <person name="King N."/>
            <person name="Lang F.B.F."/>
            <person name="Roger A.J."/>
            <person name="Ruiz-Trillo I."/>
            <person name="Haas B."/>
            <person name="Nusbaum C."/>
            <person name="Birren B."/>
        </authorList>
    </citation>
    <scope>NUCLEOTIDE SEQUENCE [LARGE SCALE GENOMIC DNA]</scope>
    <source>
        <strain evidence="4 5">JP610</strain>
    </source>
</reference>
<dbReference type="GO" id="GO:0046872">
    <property type="term" value="F:metal ion binding"/>
    <property type="evidence" value="ECO:0007669"/>
    <property type="project" value="UniProtKB-KW"/>
</dbReference>
<dbReference type="CDD" id="cd02968">
    <property type="entry name" value="SCO"/>
    <property type="match status" value="1"/>
</dbReference>
<dbReference type="EMBL" id="KQ242368">
    <property type="protein sequence ID" value="KNC79083.1"/>
    <property type="molecule type" value="Genomic_DNA"/>
</dbReference>
<evidence type="ECO:0000256" key="3">
    <source>
        <dbReference type="PIRSR" id="PIRSR603782-2"/>
    </source>
</evidence>
<protein>
    <recommendedName>
        <fullName evidence="6">Thioredoxin domain-containing protein</fullName>
    </recommendedName>
</protein>
<dbReference type="Proteomes" id="UP000054560">
    <property type="component" value="Unassembled WGS sequence"/>
</dbReference>
<keyword evidence="2" id="KW-0186">Copper</keyword>
<evidence type="ECO:0000256" key="1">
    <source>
        <dbReference type="ARBA" id="ARBA00010996"/>
    </source>
</evidence>
<dbReference type="PANTHER" id="PTHR12151">
    <property type="entry name" value="ELECTRON TRANSPORT PROTIN SCO1/SENC FAMILY MEMBER"/>
    <property type="match status" value="1"/>
</dbReference>
<dbReference type="PANTHER" id="PTHR12151:SF25">
    <property type="entry name" value="LINALOOL DEHYDRATASE_ISOMERASE DOMAIN-CONTAINING PROTEIN"/>
    <property type="match status" value="1"/>
</dbReference>
<accession>A0A0L0FT22</accession>
<dbReference type="Gene3D" id="3.40.30.10">
    <property type="entry name" value="Glutaredoxin"/>
    <property type="match status" value="1"/>
</dbReference>
<feature type="disulfide bond" description="Redox-active" evidence="3">
    <location>
        <begin position="38"/>
        <end position="42"/>
    </location>
</feature>
<feature type="binding site" evidence="2">
    <location>
        <position position="42"/>
    </location>
    <ligand>
        <name>Cu cation</name>
        <dbReference type="ChEBI" id="CHEBI:23378"/>
    </ligand>
</feature>
<feature type="binding site" evidence="2">
    <location>
        <position position="132"/>
    </location>
    <ligand>
        <name>Cu cation</name>
        <dbReference type="ChEBI" id="CHEBI:23378"/>
    </ligand>
</feature>
<dbReference type="GeneID" id="25909019"/>